<organism evidence="2 3">
    <name type="scientific">Calocera viscosa (strain TUFC12733)</name>
    <dbReference type="NCBI Taxonomy" id="1330018"/>
    <lineage>
        <taxon>Eukaryota</taxon>
        <taxon>Fungi</taxon>
        <taxon>Dikarya</taxon>
        <taxon>Basidiomycota</taxon>
        <taxon>Agaricomycotina</taxon>
        <taxon>Dacrymycetes</taxon>
        <taxon>Dacrymycetales</taxon>
        <taxon>Dacrymycetaceae</taxon>
        <taxon>Calocera</taxon>
    </lineage>
</organism>
<dbReference type="EMBL" id="KV417313">
    <property type="protein sequence ID" value="KZO92139.1"/>
    <property type="molecule type" value="Genomic_DNA"/>
</dbReference>
<evidence type="ECO:0000256" key="1">
    <source>
        <dbReference type="SAM" id="Phobius"/>
    </source>
</evidence>
<accession>A0A167HZA4</accession>
<reference evidence="2 3" key="1">
    <citation type="journal article" date="2016" name="Mol. Biol. Evol.">
        <title>Comparative Genomics of Early-Diverging Mushroom-Forming Fungi Provides Insights into the Origins of Lignocellulose Decay Capabilities.</title>
        <authorList>
            <person name="Nagy L.G."/>
            <person name="Riley R."/>
            <person name="Tritt A."/>
            <person name="Adam C."/>
            <person name="Daum C."/>
            <person name="Floudas D."/>
            <person name="Sun H."/>
            <person name="Yadav J.S."/>
            <person name="Pangilinan J."/>
            <person name="Larsson K.H."/>
            <person name="Matsuura K."/>
            <person name="Barry K."/>
            <person name="Labutti K."/>
            <person name="Kuo R."/>
            <person name="Ohm R.A."/>
            <person name="Bhattacharya S.S."/>
            <person name="Shirouzu T."/>
            <person name="Yoshinaga Y."/>
            <person name="Martin F.M."/>
            <person name="Grigoriev I.V."/>
            <person name="Hibbett D.S."/>
        </authorList>
    </citation>
    <scope>NUCLEOTIDE SEQUENCE [LARGE SCALE GENOMIC DNA]</scope>
    <source>
        <strain evidence="2 3">TUFC12733</strain>
    </source>
</reference>
<gene>
    <name evidence="2" type="ORF">CALVIDRAFT_541151</name>
</gene>
<name>A0A167HZA4_CALVF</name>
<protein>
    <submittedName>
        <fullName evidence="2">Uncharacterized protein</fullName>
    </submittedName>
</protein>
<keyword evidence="3" id="KW-1185">Reference proteome</keyword>
<keyword evidence="1" id="KW-0472">Membrane</keyword>
<proteinExistence type="predicted"/>
<keyword evidence="1" id="KW-1133">Transmembrane helix</keyword>
<feature type="transmembrane region" description="Helical" evidence="1">
    <location>
        <begin position="26"/>
        <end position="45"/>
    </location>
</feature>
<dbReference type="AlphaFoldDB" id="A0A167HZA4"/>
<dbReference type="Proteomes" id="UP000076738">
    <property type="component" value="Unassembled WGS sequence"/>
</dbReference>
<evidence type="ECO:0000313" key="3">
    <source>
        <dbReference type="Proteomes" id="UP000076738"/>
    </source>
</evidence>
<sequence length="52" mass="5712">MVVLPLMSVMLLPLTSVMLPVPLELGYRALIIVPVLLGLVLGLPIERYVPCR</sequence>
<evidence type="ECO:0000313" key="2">
    <source>
        <dbReference type="EMBL" id="KZO92139.1"/>
    </source>
</evidence>
<keyword evidence="1" id="KW-0812">Transmembrane</keyword>